<dbReference type="Gene3D" id="2.160.20.10">
    <property type="entry name" value="Single-stranded right-handed beta-helix, Pectin lyase-like"/>
    <property type="match status" value="1"/>
</dbReference>
<accession>A0A916TQW4</accession>
<feature type="signal peptide" evidence="2">
    <location>
        <begin position="1"/>
        <end position="35"/>
    </location>
</feature>
<evidence type="ECO:0000313" key="4">
    <source>
        <dbReference type="Proteomes" id="UP000608154"/>
    </source>
</evidence>
<name>A0A916TQW4_9SPHN</name>
<feature type="chain" id="PRO_5037181250" description="Filamentous hemagglutinin N-terminal domain-containing protein" evidence="2">
    <location>
        <begin position="36"/>
        <end position="1797"/>
    </location>
</feature>
<sequence length="1797" mass="171216">MTKTPIPARGRKAALSGASLSALMLAVAATQPAAAQSFQGTGNVTTGSASIIDGAGTTDVFVLTNEVVIDWTTLDSSGTGNVVFQPSGTTATFAESSSVGTDYTVLNRIVPVDVNGAATNATIQFDGTVNSTLFGATGGNIWFYSPNGVILGSTARFNVGGLVLTTNPIDTTGGLYGSSGEIRFNGAAGSLAPVTIQSGAQINAVLNPQVPGNPAYVALVAPRIEQAGTVRSDGSIAYVAAEVADITINAGLFDINVTTGTTDGNGVVHTGTTGGSASTGAADVKTIYMVAMGKNDGLTMLLNGGIGYDAAALATDDGSAVVLSAGHGIGFDAGDPLTATASIAIGDAQFTSLTTATATDTITVAPTSTTSFERFATLDAINRVELNAVSGAQIVANDTAGVPADLPFGTGYSLDVSAGYAEQGGTIAITVDGGALSLAGHLRLRAIGDGSATAALSPDGIGGTIAINLLGGSIDANELQIDASGFGRSNSVGTGGVGTGGSISIASAGDLAIAGLTATAVGTGGDGDVGGDGNGGSIQLTASNNGTIVMPFANLDASGNGGFGLNQGGNGTGGQIDTAVGTGGTIGSSTSYSASTGGFGGSSDALGGDGTGGGNTLTDDGGILDFTNVSISSIGSGASSDGDAGDGFGGTAHVLLRGNAQNWDSLYVDASAFGGESFGGGASGSATADLANGARLDVEGVDLGIANFLELHADAWVAVNGDAGSFGRAGNAVVDVGTGGSLTAGGDVFITANASFNIEGLGSDPDFTPDMFGGNAALAMDNGSVAVPSLSVEAFAVSMGALVDAGSATGGTAQVAVGNNSSLIVDSALGVSVPSVPGLNIVASATGAYETQIGPDFRTVVDGLASPAQGGSASLLIDSGTIDVAEAMVVKAQGIGGPSDTIGGADSLGNGTGGTALVAVSGGTMTLGATLDVLADGIGGTIKGGATGGDGVGGLAAIDASGGALFVNGAGLTISANGESTGVDPAESGSSGNATGGEARLLGGGGDVTVAGTTLVRARGLAGAAGVGGVAGDGTGGLALLISENGGTIALNDAVSVLADGLGGAGTASGALGGNGFGGSASAGLSGTGGMTITGNLLLDVSATGGDNSVDSLVQGLASGGSGGLELAGGTLQVIGDVTLDADATGGANPVGTAPPTTAGFLKIGSDTADPSGTLTVTGSLDVSAVGDAAPTGGEGLSLRTANAALSVDGDTTIAVTGNAVFDIVGSGSLDTGGALAVTSTAGQVTGTGLLSSGGNMLISGATGIDLGSLDSGGTTGLFAANGAVAIADLLSTGPVTVSGLSVSIGSSGGLTFADADATSGDLTIDVSDGLTVATVDATGAVTLASTSGSVTMNDAVSGAGITATAGQDIAVNGGLASSGGATLDAGGSVAVNGDTIAAGLLDITAGQTITVDALASGSQIAATSQDVAIGSAGQIGQRGTTATIGFTNSNGGNVSYVGGTATTGGYSLDGGELQQVFADQEIAFAVQPNTGAGEVELGNLSLSFGTGQAIGSGGTLSLTTGGRISVNGDVALTTSDPLDTLDLAAASVEVVTDAGSIAMSDASGNRLGRLRVNADRFVAATSDAIAQLDPAMSMDEVNALMDGPGTGPAQGSLLAGSIEANVVEGIYIQNIGASTEYADRRGFTADSLAITTGAADTRIVINGMTVDASGNAVTGLDTVSTIFINGAVAAGGGSFDALSTVNGCIIGLRCDLPQTGHGPDDLVRTKADIESPVSPGNIGGGLLSAPVIQIDTQLLELERDPTLPLVDEPVTGVGNEDLWDGGCSPGEEDCAEGQTK</sequence>
<feature type="region of interest" description="Disordered" evidence="1">
    <location>
        <begin position="1775"/>
        <end position="1797"/>
    </location>
</feature>
<reference evidence="3" key="2">
    <citation type="submission" date="2020-09" db="EMBL/GenBank/DDBJ databases">
        <authorList>
            <person name="Sun Q."/>
            <person name="Zhou Y."/>
        </authorList>
    </citation>
    <scope>NUCLEOTIDE SEQUENCE</scope>
    <source>
        <strain evidence="3">CGMCC 1.15095</strain>
    </source>
</reference>
<evidence type="ECO:0008006" key="5">
    <source>
        <dbReference type="Google" id="ProtNLM"/>
    </source>
</evidence>
<dbReference type="InterPro" id="IPR012334">
    <property type="entry name" value="Pectin_lyas_fold"/>
</dbReference>
<keyword evidence="4" id="KW-1185">Reference proteome</keyword>
<protein>
    <recommendedName>
        <fullName evidence="5">Filamentous hemagglutinin N-terminal domain-containing protein</fullName>
    </recommendedName>
</protein>
<evidence type="ECO:0000256" key="2">
    <source>
        <dbReference type="SAM" id="SignalP"/>
    </source>
</evidence>
<organism evidence="3 4">
    <name type="scientific">Novosphingobium endophyticum</name>
    <dbReference type="NCBI Taxonomy" id="1955250"/>
    <lineage>
        <taxon>Bacteria</taxon>
        <taxon>Pseudomonadati</taxon>
        <taxon>Pseudomonadota</taxon>
        <taxon>Alphaproteobacteria</taxon>
        <taxon>Sphingomonadales</taxon>
        <taxon>Sphingomonadaceae</taxon>
        <taxon>Novosphingobium</taxon>
    </lineage>
</organism>
<dbReference type="EMBL" id="BMHK01000006">
    <property type="protein sequence ID" value="GGB95396.1"/>
    <property type="molecule type" value="Genomic_DNA"/>
</dbReference>
<gene>
    <name evidence="3" type="ORF">GCM10011494_12350</name>
</gene>
<dbReference type="RefSeq" id="WP_188769565.1">
    <property type="nucleotide sequence ID" value="NZ_BMHK01000006.1"/>
</dbReference>
<reference evidence="3" key="1">
    <citation type="journal article" date="2014" name="Int. J. Syst. Evol. Microbiol.">
        <title>Complete genome sequence of Corynebacterium casei LMG S-19264T (=DSM 44701T), isolated from a smear-ripened cheese.</title>
        <authorList>
            <consortium name="US DOE Joint Genome Institute (JGI-PGF)"/>
            <person name="Walter F."/>
            <person name="Albersmeier A."/>
            <person name="Kalinowski J."/>
            <person name="Ruckert C."/>
        </authorList>
    </citation>
    <scope>NUCLEOTIDE SEQUENCE</scope>
    <source>
        <strain evidence="3">CGMCC 1.15095</strain>
    </source>
</reference>
<feature type="region of interest" description="Disordered" evidence="1">
    <location>
        <begin position="978"/>
        <end position="998"/>
    </location>
</feature>
<keyword evidence="2" id="KW-0732">Signal</keyword>
<evidence type="ECO:0000313" key="3">
    <source>
        <dbReference type="EMBL" id="GGB95396.1"/>
    </source>
</evidence>
<evidence type="ECO:0000256" key="1">
    <source>
        <dbReference type="SAM" id="MobiDB-lite"/>
    </source>
</evidence>
<dbReference type="Proteomes" id="UP000608154">
    <property type="component" value="Unassembled WGS sequence"/>
</dbReference>
<comment type="caution">
    <text evidence="3">The sequence shown here is derived from an EMBL/GenBank/DDBJ whole genome shotgun (WGS) entry which is preliminary data.</text>
</comment>
<proteinExistence type="predicted"/>
<feature type="compositionally biased region" description="Acidic residues" evidence="1">
    <location>
        <begin position="1787"/>
        <end position="1797"/>
    </location>
</feature>